<dbReference type="PANTHER" id="PTHR11647">
    <property type="entry name" value="HYDRANTOINASE/DIHYDROPYRIMIDINASE FAMILY MEMBER"/>
    <property type="match status" value="1"/>
</dbReference>
<dbReference type="HOGENOM" id="CLU_015572_2_0_0"/>
<dbReference type="AlphaFoldDB" id="A0A0S6VYZ7"/>
<dbReference type="GO" id="GO:0046872">
    <property type="term" value="F:metal ion binding"/>
    <property type="evidence" value="ECO:0007669"/>
    <property type="project" value="UniProtKB-KW"/>
</dbReference>
<dbReference type="InterPro" id="IPR011059">
    <property type="entry name" value="Metal-dep_hydrolase_composite"/>
</dbReference>
<dbReference type="InterPro" id="IPR006680">
    <property type="entry name" value="Amidohydro-rel"/>
</dbReference>
<dbReference type="SUPFAM" id="SSF51338">
    <property type="entry name" value="Composite domain of metallo-dependent hydrolases"/>
    <property type="match status" value="2"/>
</dbReference>
<keyword evidence="4" id="KW-0378">Hydrolase</keyword>
<evidence type="ECO:0000256" key="3">
    <source>
        <dbReference type="ARBA" id="ARBA00022723"/>
    </source>
</evidence>
<evidence type="ECO:0000256" key="4">
    <source>
        <dbReference type="ARBA" id="ARBA00022801"/>
    </source>
</evidence>
<protein>
    <submittedName>
        <fullName evidence="7">Dihydropyrimidinase</fullName>
    </submittedName>
</protein>
<accession>A0A0S6VYZ7</accession>
<dbReference type="CDD" id="cd01314">
    <property type="entry name" value="D-HYD"/>
    <property type="match status" value="1"/>
</dbReference>
<dbReference type="InterPro" id="IPR050378">
    <property type="entry name" value="Metallo-dep_Hydrolases_sf"/>
</dbReference>
<dbReference type="FunFam" id="3.20.20.140:FF:000076">
    <property type="entry name" value="Dihydropyrimidinase like 2"/>
    <property type="match status" value="1"/>
</dbReference>
<evidence type="ECO:0000313" key="8">
    <source>
        <dbReference type="Proteomes" id="UP000030700"/>
    </source>
</evidence>
<dbReference type="Proteomes" id="UP000030700">
    <property type="component" value="Unassembled WGS sequence"/>
</dbReference>
<dbReference type="InterPro" id="IPR032466">
    <property type="entry name" value="Metal_Hydrolase"/>
</dbReference>
<dbReference type="PANTHER" id="PTHR11647:SF1">
    <property type="entry name" value="COLLAPSIN RESPONSE MEDIATOR PROTEIN"/>
    <property type="match status" value="1"/>
</dbReference>
<comment type="PTM">
    <text evidence="5">Carbamylation allows a single lysine to coordinate two divalent metal cations.</text>
</comment>
<evidence type="ECO:0000256" key="2">
    <source>
        <dbReference type="ARBA" id="ARBA00008829"/>
    </source>
</evidence>
<gene>
    <name evidence="7" type="ORF">U14_02060</name>
</gene>
<dbReference type="EMBL" id="DF820456">
    <property type="protein sequence ID" value="GAK50819.1"/>
    <property type="molecule type" value="Genomic_DNA"/>
</dbReference>
<sequence length="469" mass="50816">MITIIKNGTIITAGDTIGADILIENGLISAIGKDFPEAGADEVIDASGMYIMPGGIDPHTHLDMPFGGTVSSDDFFTGHKAAAFGGTTCHIDFAIQQKGHSMIDAIKTWKKKAEGKAAIDYSFHVALTDPVESSVEEIPNLLTEGVSSLKIFMAYKGAFQVDDTTFMKAMKKSAAHGLTTMVHAENGDAIALLTEELLKAGNTAMGYHNVAHSAAIEAEATARAVSFVEITNAPLYIVHIACKDGLEAVRNGRRKGLPVMGETCVQYTYLTDQHIATADFEGAKYICSPPPKSKDDQIAVWEALRDNTVQTVATDHCPFWFDGTKEGRTPGKELGKESWAKVPNGVPGIEDRLPVMWHLGVNSGKISPNRFVEITSTNPAKIFGLYPQKGTISVGAHADLVIFDPEKEHTISAETHHMNVDYNCYEGMTVKGWPKQVMVRGKTLVKDGEWLGAQGYGEFIPRKSFNKIV</sequence>
<comment type="cofactor">
    <cofactor evidence="1">
        <name>Zn(2+)</name>
        <dbReference type="ChEBI" id="CHEBI:29105"/>
    </cofactor>
</comment>
<dbReference type="GO" id="GO:0005829">
    <property type="term" value="C:cytosol"/>
    <property type="evidence" value="ECO:0007669"/>
    <property type="project" value="TreeGrafter"/>
</dbReference>
<proteinExistence type="inferred from homology"/>
<dbReference type="SUPFAM" id="SSF51556">
    <property type="entry name" value="Metallo-dependent hydrolases"/>
    <property type="match status" value="1"/>
</dbReference>
<dbReference type="NCBIfam" id="TIGR02033">
    <property type="entry name" value="D-hydantoinase"/>
    <property type="match status" value="1"/>
</dbReference>
<dbReference type="InterPro" id="IPR011778">
    <property type="entry name" value="Hydantoinase/dihydroPyrase"/>
</dbReference>
<dbReference type="Gene3D" id="2.30.40.10">
    <property type="entry name" value="Urease, subunit C, domain 1"/>
    <property type="match status" value="1"/>
</dbReference>
<evidence type="ECO:0000313" key="7">
    <source>
        <dbReference type="EMBL" id="GAK50819.1"/>
    </source>
</evidence>
<feature type="domain" description="Amidohydrolase-related" evidence="6">
    <location>
        <begin position="50"/>
        <end position="443"/>
    </location>
</feature>
<dbReference type="STRING" id="1499966.U14_02060"/>
<dbReference type="GO" id="GO:0016812">
    <property type="term" value="F:hydrolase activity, acting on carbon-nitrogen (but not peptide) bonds, in cyclic amides"/>
    <property type="evidence" value="ECO:0007669"/>
    <property type="project" value="TreeGrafter"/>
</dbReference>
<comment type="similarity">
    <text evidence="2">Belongs to the metallo-dependent hydrolases superfamily. Hydantoinase/dihydropyrimidinase family.</text>
</comment>
<organism evidence="7">
    <name type="scientific">Candidatus Moduliflexus flocculans</name>
    <dbReference type="NCBI Taxonomy" id="1499966"/>
    <lineage>
        <taxon>Bacteria</taxon>
        <taxon>Candidatus Moduliflexota</taxon>
        <taxon>Candidatus Moduliflexia</taxon>
        <taxon>Candidatus Moduliflexales</taxon>
        <taxon>Candidatus Moduliflexaceae</taxon>
    </lineage>
</organism>
<dbReference type="Pfam" id="PF01979">
    <property type="entry name" value="Amidohydro_1"/>
    <property type="match status" value="1"/>
</dbReference>
<evidence type="ECO:0000256" key="5">
    <source>
        <dbReference type="PIRSR" id="PIRSR611778-50"/>
    </source>
</evidence>
<keyword evidence="3" id="KW-0479">Metal-binding</keyword>
<dbReference type="Gene3D" id="3.20.20.140">
    <property type="entry name" value="Metal-dependent hydrolases"/>
    <property type="match status" value="1"/>
</dbReference>
<reference evidence="7" key="1">
    <citation type="journal article" date="2015" name="PeerJ">
        <title>First genomic representation of candidate bacterial phylum KSB3 points to enhanced environmental sensing as a trigger of wastewater bulking.</title>
        <authorList>
            <person name="Sekiguchi Y."/>
            <person name="Ohashi A."/>
            <person name="Parks D.H."/>
            <person name="Yamauchi T."/>
            <person name="Tyson G.W."/>
            <person name="Hugenholtz P."/>
        </authorList>
    </citation>
    <scope>NUCLEOTIDE SEQUENCE [LARGE SCALE GENOMIC DNA]</scope>
</reference>
<keyword evidence="8" id="KW-1185">Reference proteome</keyword>
<name>A0A0S6VYZ7_9BACT</name>
<evidence type="ECO:0000256" key="1">
    <source>
        <dbReference type="ARBA" id="ARBA00001947"/>
    </source>
</evidence>
<evidence type="ECO:0000259" key="6">
    <source>
        <dbReference type="Pfam" id="PF01979"/>
    </source>
</evidence>
<feature type="modified residue" description="N6-carboxylysine" evidence="5">
    <location>
        <position position="150"/>
    </location>
</feature>